<sequence>MENVMQNQSAHLVHSTRCPSIKTSSLVTGKRPSVLTVLSLPIYLIQFLVLPGHYQR</sequence>
<protein>
    <submittedName>
        <fullName evidence="1">Uncharacterized protein</fullName>
    </submittedName>
</protein>
<proteinExistence type="predicted"/>
<dbReference type="EMBL" id="MU118307">
    <property type="protein sequence ID" value="KAF9642977.1"/>
    <property type="molecule type" value="Genomic_DNA"/>
</dbReference>
<accession>A0ACB6Z0B3</accession>
<gene>
    <name evidence="1" type="ORF">BDM02DRAFT_3123967</name>
</gene>
<reference evidence="1" key="1">
    <citation type="submission" date="2019-10" db="EMBL/GenBank/DDBJ databases">
        <authorList>
            <consortium name="DOE Joint Genome Institute"/>
            <person name="Kuo A."/>
            <person name="Miyauchi S."/>
            <person name="Kiss E."/>
            <person name="Drula E."/>
            <person name="Kohler A."/>
            <person name="Sanchez-Garcia M."/>
            <person name="Andreopoulos B."/>
            <person name="Barry K.W."/>
            <person name="Bonito G."/>
            <person name="Buee M."/>
            <person name="Carver A."/>
            <person name="Chen C."/>
            <person name="Cichocki N."/>
            <person name="Clum A."/>
            <person name="Culley D."/>
            <person name="Crous P.W."/>
            <person name="Fauchery L."/>
            <person name="Girlanda M."/>
            <person name="Hayes R."/>
            <person name="Keri Z."/>
            <person name="Labutti K."/>
            <person name="Lipzen A."/>
            <person name="Lombard V."/>
            <person name="Magnuson J."/>
            <person name="Maillard F."/>
            <person name="Morin E."/>
            <person name="Murat C."/>
            <person name="Nolan M."/>
            <person name="Ohm R."/>
            <person name="Pangilinan J."/>
            <person name="Pereira M."/>
            <person name="Perotto S."/>
            <person name="Peter M."/>
            <person name="Riley R."/>
            <person name="Sitrit Y."/>
            <person name="Stielow B."/>
            <person name="Szollosi G."/>
            <person name="Zifcakova L."/>
            <person name="Stursova M."/>
            <person name="Spatafora J.W."/>
            <person name="Tedersoo L."/>
            <person name="Vaario L.-M."/>
            <person name="Yamada A."/>
            <person name="Yan M."/>
            <person name="Wang P."/>
            <person name="Xu J."/>
            <person name="Bruns T."/>
            <person name="Baldrian P."/>
            <person name="Vilgalys R."/>
            <person name="Henrissat B."/>
            <person name="Grigoriev I.V."/>
            <person name="Hibbett D."/>
            <person name="Nagy L.G."/>
            <person name="Martin F.M."/>
        </authorList>
    </citation>
    <scope>NUCLEOTIDE SEQUENCE</scope>
    <source>
        <strain evidence="1">P2</strain>
    </source>
</reference>
<organism evidence="1 2">
    <name type="scientific">Thelephora ganbajun</name>
    <name type="common">Ganba fungus</name>
    <dbReference type="NCBI Taxonomy" id="370292"/>
    <lineage>
        <taxon>Eukaryota</taxon>
        <taxon>Fungi</taxon>
        <taxon>Dikarya</taxon>
        <taxon>Basidiomycota</taxon>
        <taxon>Agaricomycotina</taxon>
        <taxon>Agaricomycetes</taxon>
        <taxon>Thelephorales</taxon>
        <taxon>Thelephoraceae</taxon>
        <taxon>Thelephora</taxon>
    </lineage>
</organism>
<comment type="caution">
    <text evidence="1">The sequence shown here is derived from an EMBL/GenBank/DDBJ whole genome shotgun (WGS) entry which is preliminary data.</text>
</comment>
<reference evidence="1" key="2">
    <citation type="journal article" date="2020" name="Nat. Commun.">
        <title>Large-scale genome sequencing of mycorrhizal fungi provides insights into the early evolution of symbiotic traits.</title>
        <authorList>
            <person name="Miyauchi S."/>
            <person name="Kiss E."/>
            <person name="Kuo A."/>
            <person name="Drula E."/>
            <person name="Kohler A."/>
            <person name="Sanchez-Garcia M."/>
            <person name="Morin E."/>
            <person name="Andreopoulos B."/>
            <person name="Barry K.W."/>
            <person name="Bonito G."/>
            <person name="Buee M."/>
            <person name="Carver A."/>
            <person name="Chen C."/>
            <person name="Cichocki N."/>
            <person name="Clum A."/>
            <person name="Culley D."/>
            <person name="Crous P.W."/>
            <person name="Fauchery L."/>
            <person name="Girlanda M."/>
            <person name="Hayes R.D."/>
            <person name="Keri Z."/>
            <person name="LaButti K."/>
            <person name="Lipzen A."/>
            <person name="Lombard V."/>
            <person name="Magnuson J."/>
            <person name="Maillard F."/>
            <person name="Murat C."/>
            <person name="Nolan M."/>
            <person name="Ohm R.A."/>
            <person name="Pangilinan J."/>
            <person name="Pereira M.F."/>
            <person name="Perotto S."/>
            <person name="Peter M."/>
            <person name="Pfister S."/>
            <person name="Riley R."/>
            <person name="Sitrit Y."/>
            <person name="Stielow J.B."/>
            <person name="Szollosi G."/>
            <person name="Zifcakova L."/>
            <person name="Stursova M."/>
            <person name="Spatafora J.W."/>
            <person name="Tedersoo L."/>
            <person name="Vaario L.M."/>
            <person name="Yamada A."/>
            <person name="Yan M."/>
            <person name="Wang P."/>
            <person name="Xu J."/>
            <person name="Bruns T."/>
            <person name="Baldrian P."/>
            <person name="Vilgalys R."/>
            <person name="Dunand C."/>
            <person name="Henrissat B."/>
            <person name="Grigoriev I.V."/>
            <person name="Hibbett D."/>
            <person name="Nagy L.G."/>
            <person name="Martin F.M."/>
        </authorList>
    </citation>
    <scope>NUCLEOTIDE SEQUENCE</scope>
    <source>
        <strain evidence="1">P2</strain>
    </source>
</reference>
<keyword evidence="2" id="KW-1185">Reference proteome</keyword>
<evidence type="ECO:0000313" key="2">
    <source>
        <dbReference type="Proteomes" id="UP000886501"/>
    </source>
</evidence>
<name>A0ACB6Z0B3_THEGA</name>
<dbReference type="Proteomes" id="UP000886501">
    <property type="component" value="Unassembled WGS sequence"/>
</dbReference>
<evidence type="ECO:0000313" key="1">
    <source>
        <dbReference type="EMBL" id="KAF9642977.1"/>
    </source>
</evidence>